<reference evidence="1" key="2">
    <citation type="submission" date="2020-11" db="EMBL/GenBank/DDBJ databases">
        <authorList>
            <person name="McCartney M.A."/>
            <person name="Auch B."/>
            <person name="Kono T."/>
            <person name="Mallez S."/>
            <person name="Becker A."/>
            <person name="Gohl D.M."/>
            <person name="Silverstein K.A.T."/>
            <person name="Koren S."/>
            <person name="Bechman K.B."/>
            <person name="Herman A."/>
            <person name="Abrahante J.E."/>
            <person name="Garbe J."/>
        </authorList>
    </citation>
    <scope>NUCLEOTIDE SEQUENCE</scope>
    <source>
        <strain evidence="1">Duluth1</strain>
        <tissue evidence="1">Whole animal</tissue>
    </source>
</reference>
<name>A0A9D4F6D1_DREPO</name>
<reference evidence="1" key="1">
    <citation type="journal article" date="2019" name="bioRxiv">
        <title>The Genome of the Zebra Mussel, Dreissena polymorpha: A Resource for Invasive Species Research.</title>
        <authorList>
            <person name="McCartney M.A."/>
            <person name="Auch B."/>
            <person name="Kono T."/>
            <person name="Mallez S."/>
            <person name="Zhang Y."/>
            <person name="Obille A."/>
            <person name="Becker A."/>
            <person name="Abrahante J.E."/>
            <person name="Garbe J."/>
            <person name="Badalamenti J.P."/>
            <person name="Herman A."/>
            <person name="Mangelson H."/>
            <person name="Liachko I."/>
            <person name="Sullivan S."/>
            <person name="Sone E.D."/>
            <person name="Koren S."/>
            <person name="Silverstein K.A.T."/>
            <person name="Beckman K.B."/>
            <person name="Gohl D.M."/>
        </authorList>
    </citation>
    <scope>NUCLEOTIDE SEQUENCE</scope>
    <source>
        <strain evidence="1">Duluth1</strain>
        <tissue evidence="1">Whole animal</tissue>
    </source>
</reference>
<protein>
    <submittedName>
        <fullName evidence="1">Uncharacterized protein</fullName>
    </submittedName>
</protein>
<dbReference type="Proteomes" id="UP000828390">
    <property type="component" value="Unassembled WGS sequence"/>
</dbReference>
<evidence type="ECO:0000313" key="1">
    <source>
        <dbReference type="EMBL" id="KAH3792121.1"/>
    </source>
</evidence>
<dbReference type="AlphaFoldDB" id="A0A9D4F6D1"/>
<dbReference type="EMBL" id="JAIWYP010000007">
    <property type="protein sequence ID" value="KAH3792121.1"/>
    <property type="molecule type" value="Genomic_DNA"/>
</dbReference>
<keyword evidence="2" id="KW-1185">Reference proteome</keyword>
<comment type="caution">
    <text evidence="1">The sequence shown here is derived from an EMBL/GenBank/DDBJ whole genome shotgun (WGS) entry which is preliminary data.</text>
</comment>
<proteinExistence type="predicted"/>
<sequence length="79" mass="8521">MGMPEAVFNALPNITWECVLCDVPNFSTGIFDTTLFDSTNSYSVLNNITGTDSELSFSHPIDVSKVQVNAPLPPGLTLD</sequence>
<accession>A0A9D4F6D1</accession>
<evidence type="ECO:0000313" key="2">
    <source>
        <dbReference type="Proteomes" id="UP000828390"/>
    </source>
</evidence>
<organism evidence="1 2">
    <name type="scientific">Dreissena polymorpha</name>
    <name type="common">Zebra mussel</name>
    <name type="synonym">Mytilus polymorpha</name>
    <dbReference type="NCBI Taxonomy" id="45954"/>
    <lineage>
        <taxon>Eukaryota</taxon>
        <taxon>Metazoa</taxon>
        <taxon>Spiralia</taxon>
        <taxon>Lophotrochozoa</taxon>
        <taxon>Mollusca</taxon>
        <taxon>Bivalvia</taxon>
        <taxon>Autobranchia</taxon>
        <taxon>Heteroconchia</taxon>
        <taxon>Euheterodonta</taxon>
        <taxon>Imparidentia</taxon>
        <taxon>Neoheterodontei</taxon>
        <taxon>Myida</taxon>
        <taxon>Dreissenoidea</taxon>
        <taxon>Dreissenidae</taxon>
        <taxon>Dreissena</taxon>
    </lineage>
</organism>
<gene>
    <name evidence="1" type="ORF">DPMN_145611</name>
</gene>